<comment type="caution">
    <text evidence="1">The sequence shown here is derived from an EMBL/GenBank/DDBJ whole genome shotgun (WGS) entry which is preliminary data.</text>
</comment>
<evidence type="ECO:0000313" key="1">
    <source>
        <dbReference type="EMBL" id="RIJ08469.1"/>
    </source>
</evidence>
<protein>
    <submittedName>
        <fullName evidence="1">ComF family protein</fullName>
    </submittedName>
</protein>
<name>A0A399PSV5_9MICO</name>
<organism evidence="1 2">
    <name type="scientific">Clavibacter michiganensis subsp. insidiosus</name>
    <dbReference type="NCBI Taxonomy" id="33014"/>
    <lineage>
        <taxon>Bacteria</taxon>
        <taxon>Bacillati</taxon>
        <taxon>Actinomycetota</taxon>
        <taxon>Actinomycetes</taxon>
        <taxon>Micrococcales</taxon>
        <taxon>Microbacteriaceae</taxon>
        <taxon>Clavibacter</taxon>
    </lineage>
</organism>
<gene>
    <name evidence="1" type="ORF">DZF93_16360</name>
</gene>
<proteinExistence type="predicted"/>
<feature type="non-terminal residue" evidence="1">
    <location>
        <position position="36"/>
    </location>
</feature>
<reference evidence="1 2" key="1">
    <citation type="submission" date="2018-08" db="EMBL/GenBank/DDBJ databases">
        <title>Genome Sequence of Clavibacter michiganensis Subspecies type strains, and the Atypical Peach-Colored Strains Isolated from Tomato.</title>
        <authorList>
            <person name="Osdaghi E."/>
            <person name="Portier P."/>
            <person name="Briand M."/>
            <person name="Jacques M.-A."/>
        </authorList>
    </citation>
    <scope>NUCLEOTIDE SEQUENCE [LARGE SCALE GENOMIC DNA]</scope>
    <source>
        <strain evidence="1 2">CFBP 6488</strain>
    </source>
</reference>
<evidence type="ECO:0000313" key="2">
    <source>
        <dbReference type="Proteomes" id="UP000266634"/>
    </source>
</evidence>
<accession>A0A399PSV5</accession>
<sequence>MIPVPGPLAPSPSPSSRIPSALRAALLDALAVVAPV</sequence>
<dbReference type="Proteomes" id="UP000266634">
    <property type="component" value="Unassembled WGS sequence"/>
</dbReference>
<dbReference type="EMBL" id="QWEA01001011">
    <property type="protein sequence ID" value="RIJ08469.1"/>
    <property type="molecule type" value="Genomic_DNA"/>
</dbReference>
<dbReference type="AlphaFoldDB" id="A0A399PSV5"/>